<gene>
    <name evidence="1" type="ORF">SAMN04488096_10722</name>
</gene>
<name>A0A1M6FYE5_9FLAO</name>
<proteinExistence type="predicted"/>
<evidence type="ECO:0000313" key="1">
    <source>
        <dbReference type="EMBL" id="SHJ02716.1"/>
    </source>
</evidence>
<accession>A0A1M6FYE5</accession>
<sequence length="42" mass="5218">MDYHQDTNGNENKSMERKVFYKWQWDEMCKTGIEGKYLQKEK</sequence>
<evidence type="ECO:0000313" key="2">
    <source>
        <dbReference type="Proteomes" id="UP000184225"/>
    </source>
</evidence>
<protein>
    <submittedName>
        <fullName evidence="1">Uncharacterized protein</fullName>
    </submittedName>
</protein>
<organism evidence="1 2">
    <name type="scientific">Mesonia phycicola</name>
    <dbReference type="NCBI Taxonomy" id="579105"/>
    <lineage>
        <taxon>Bacteria</taxon>
        <taxon>Pseudomonadati</taxon>
        <taxon>Bacteroidota</taxon>
        <taxon>Flavobacteriia</taxon>
        <taxon>Flavobacteriales</taxon>
        <taxon>Flavobacteriaceae</taxon>
        <taxon>Mesonia</taxon>
    </lineage>
</organism>
<reference evidence="1 2" key="1">
    <citation type="submission" date="2016-11" db="EMBL/GenBank/DDBJ databases">
        <authorList>
            <person name="Jaros S."/>
            <person name="Januszkiewicz K."/>
            <person name="Wedrychowicz H."/>
        </authorList>
    </citation>
    <scope>NUCLEOTIDE SEQUENCE [LARGE SCALE GENOMIC DNA]</scope>
    <source>
        <strain evidence="1 2">DSM 21425</strain>
    </source>
</reference>
<dbReference type="EMBL" id="FQYY01000007">
    <property type="protein sequence ID" value="SHJ02716.1"/>
    <property type="molecule type" value="Genomic_DNA"/>
</dbReference>
<keyword evidence="2" id="KW-1185">Reference proteome</keyword>
<dbReference type="AlphaFoldDB" id="A0A1M6FYE5"/>
<dbReference type="STRING" id="579105.SAMN04488096_10722"/>
<dbReference type="RefSeq" id="WP_262493977.1">
    <property type="nucleotide sequence ID" value="NZ_FQYY01000007.1"/>
</dbReference>
<dbReference type="Proteomes" id="UP000184225">
    <property type="component" value="Unassembled WGS sequence"/>
</dbReference>